<sequence length="222" mass="24934">MQGHNKAFMADPYRFLLHHPLRIQARTDQNSPLAQINAQASPPVFDFDLRPSGDRCMELIPFSAHTKTNFFGTQRPIRAYWLDYQPERICTISGDMKQADYLFTPMLSGCYVGGGPTGMVHIAGDFYNEALRRFVPPVHQRDNASMRLRAMENLNGSLTIAFDSNQNTSAAEMTLVGVRSNTGWMFYVQGHTAFSGNAATLASVYNETNHQTVIPIRDLRRG</sequence>
<proteinExistence type="predicted"/>
<dbReference type="RefSeq" id="WP_161097585.1">
    <property type="nucleotide sequence ID" value="NZ_WWCW01000049.1"/>
</dbReference>
<protein>
    <submittedName>
        <fullName evidence="1">Uncharacterized protein</fullName>
    </submittedName>
</protein>
<dbReference type="AlphaFoldDB" id="A0A845G6R9"/>
<reference evidence="1 2" key="1">
    <citation type="submission" date="2020-01" db="EMBL/GenBank/DDBJ databases">
        <title>Novel species isolated from a subtropical stream in China.</title>
        <authorList>
            <person name="Lu H."/>
        </authorList>
    </citation>
    <scope>NUCLEOTIDE SEQUENCE [LARGE SCALE GENOMIC DNA]</scope>
    <source>
        <strain evidence="1 2">FT82W</strain>
    </source>
</reference>
<dbReference type="Proteomes" id="UP000470302">
    <property type="component" value="Unassembled WGS sequence"/>
</dbReference>
<dbReference type="EMBL" id="WWCW01000049">
    <property type="protein sequence ID" value="MYM88559.1"/>
    <property type="molecule type" value="Genomic_DNA"/>
</dbReference>
<organism evidence="1 2">
    <name type="scientific">Duganella vulcania</name>
    <dbReference type="NCBI Taxonomy" id="2692166"/>
    <lineage>
        <taxon>Bacteria</taxon>
        <taxon>Pseudomonadati</taxon>
        <taxon>Pseudomonadota</taxon>
        <taxon>Betaproteobacteria</taxon>
        <taxon>Burkholderiales</taxon>
        <taxon>Oxalobacteraceae</taxon>
        <taxon>Telluria group</taxon>
        <taxon>Duganella</taxon>
    </lineage>
</organism>
<gene>
    <name evidence="1" type="ORF">GTP91_15425</name>
</gene>
<comment type="caution">
    <text evidence="1">The sequence shown here is derived from an EMBL/GenBank/DDBJ whole genome shotgun (WGS) entry which is preliminary data.</text>
</comment>
<evidence type="ECO:0000313" key="1">
    <source>
        <dbReference type="EMBL" id="MYM88559.1"/>
    </source>
</evidence>
<name>A0A845G6R9_9BURK</name>
<evidence type="ECO:0000313" key="2">
    <source>
        <dbReference type="Proteomes" id="UP000470302"/>
    </source>
</evidence>
<accession>A0A845G6R9</accession>